<gene>
    <name evidence="2" type="ORF">ACFSBI_11115</name>
</gene>
<evidence type="ECO:0000313" key="3">
    <source>
        <dbReference type="Proteomes" id="UP001597347"/>
    </source>
</evidence>
<protein>
    <submittedName>
        <fullName evidence="2">Dihydrofolate reductase family protein</fullName>
    </submittedName>
</protein>
<comment type="caution">
    <text evidence="2">The sequence shown here is derived from an EMBL/GenBank/DDBJ whole genome shotgun (WGS) entry which is preliminary data.</text>
</comment>
<feature type="domain" description="Bacterial bifunctional deaminase-reductase C-terminal" evidence="1">
    <location>
        <begin position="6"/>
        <end position="167"/>
    </location>
</feature>
<dbReference type="Gene3D" id="3.40.430.10">
    <property type="entry name" value="Dihydrofolate Reductase, subunit A"/>
    <property type="match status" value="1"/>
</dbReference>
<name>A0ABW4LEZ8_9MICO</name>
<organism evidence="2 3">
    <name type="scientific">Amnibacterium endophyticum</name>
    <dbReference type="NCBI Taxonomy" id="2109337"/>
    <lineage>
        <taxon>Bacteria</taxon>
        <taxon>Bacillati</taxon>
        <taxon>Actinomycetota</taxon>
        <taxon>Actinomycetes</taxon>
        <taxon>Micrococcales</taxon>
        <taxon>Microbacteriaceae</taxon>
        <taxon>Amnibacterium</taxon>
    </lineage>
</organism>
<dbReference type="RefSeq" id="WP_377934901.1">
    <property type="nucleotide sequence ID" value="NZ_JBHUEA010000016.1"/>
</dbReference>
<dbReference type="Proteomes" id="UP001597347">
    <property type="component" value="Unassembled WGS sequence"/>
</dbReference>
<dbReference type="EMBL" id="JBHUEA010000016">
    <property type="protein sequence ID" value="MFD1722100.1"/>
    <property type="molecule type" value="Genomic_DNA"/>
</dbReference>
<evidence type="ECO:0000259" key="1">
    <source>
        <dbReference type="Pfam" id="PF01872"/>
    </source>
</evidence>
<dbReference type="InterPro" id="IPR024072">
    <property type="entry name" value="DHFR-like_dom_sf"/>
</dbReference>
<dbReference type="Pfam" id="PF01872">
    <property type="entry name" value="RibD_C"/>
    <property type="match status" value="1"/>
</dbReference>
<dbReference type="SUPFAM" id="SSF53597">
    <property type="entry name" value="Dihydrofolate reductase-like"/>
    <property type="match status" value="1"/>
</dbReference>
<proteinExistence type="predicted"/>
<keyword evidence="3" id="KW-1185">Reference proteome</keyword>
<accession>A0ABW4LEZ8</accession>
<evidence type="ECO:0000313" key="2">
    <source>
        <dbReference type="EMBL" id="MFD1722100.1"/>
    </source>
</evidence>
<dbReference type="InterPro" id="IPR002734">
    <property type="entry name" value="RibDG_C"/>
</dbReference>
<reference evidence="3" key="1">
    <citation type="journal article" date="2019" name="Int. J. Syst. Evol. Microbiol.">
        <title>The Global Catalogue of Microorganisms (GCM) 10K type strain sequencing project: providing services to taxonomists for standard genome sequencing and annotation.</title>
        <authorList>
            <consortium name="The Broad Institute Genomics Platform"/>
            <consortium name="The Broad Institute Genome Sequencing Center for Infectious Disease"/>
            <person name="Wu L."/>
            <person name="Ma J."/>
        </authorList>
    </citation>
    <scope>NUCLEOTIDE SEQUENCE [LARGE SCALE GENOMIC DNA]</scope>
    <source>
        <strain evidence="3">CGMCC 1.12471</strain>
    </source>
</reference>
<sequence>MRRYVVSVCVSIDGFQEGVDGDLSVMPFDDGFSRHNVELLRRASTVVHGGRGFDGGAYWAAVLQDDAQPPIEHEIARLNEGLEHVVVSDSVEVDPSWPWADATRVVPRAEAIEAVRRMKGGDGGDLVTYGSATTWSPLLEAGLVDELHVLVGPAVLGGGGPAYRGDRVPLRLLDATALPDSQLVRLRYDARGR</sequence>